<feature type="compositionally biased region" description="Polar residues" evidence="1">
    <location>
        <begin position="1"/>
        <end position="11"/>
    </location>
</feature>
<feature type="transmembrane region" description="Helical" evidence="2">
    <location>
        <begin position="138"/>
        <end position="160"/>
    </location>
</feature>
<keyword evidence="2" id="KW-0812">Transmembrane</keyword>
<organism evidence="3 4">
    <name type="scientific">Oedothorax gibbosus</name>
    <dbReference type="NCBI Taxonomy" id="931172"/>
    <lineage>
        <taxon>Eukaryota</taxon>
        <taxon>Metazoa</taxon>
        <taxon>Ecdysozoa</taxon>
        <taxon>Arthropoda</taxon>
        <taxon>Chelicerata</taxon>
        <taxon>Arachnida</taxon>
        <taxon>Araneae</taxon>
        <taxon>Araneomorphae</taxon>
        <taxon>Entelegynae</taxon>
        <taxon>Araneoidea</taxon>
        <taxon>Linyphiidae</taxon>
        <taxon>Erigoninae</taxon>
        <taxon>Oedothorax</taxon>
    </lineage>
</organism>
<proteinExistence type="predicted"/>
<feature type="region of interest" description="Disordered" evidence="1">
    <location>
        <begin position="176"/>
        <end position="197"/>
    </location>
</feature>
<keyword evidence="2" id="KW-1133">Transmembrane helix</keyword>
<dbReference type="Proteomes" id="UP000827092">
    <property type="component" value="Unassembled WGS sequence"/>
</dbReference>
<protein>
    <submittedName>
        <fullName evidence="3">Uncharacterized protein</fullName>
    </submittedName>
</protein>
<feature type="region of interest" description="Disordered" evidence="1">
    <location>
        <begin position="68"/>
        <end position="128"/>
    </location>
</feature>
<dbReference type="AlphaFoldDB" id="A0AAV6V9M1"/>
<evidence type="ECO:0000256" key="1">
    <source>
        <dbReference type="SAM" id="MobiDB-lite"/>
    </source>
</evidence>
<name>A0AAV6V9M1_9ARAC</name>
<accession>A0AAV6V9M1</accession>
<comment type="caution">
    <text evidence="3">The sequence shown here is derived from an EMBL/GenBank/DDBJ whole genome shotgun (WGS) entry which is preliminary data.</text>
</comment>
<feature type="compositionally biased region" description="Basic and acidic residues" evidence="1">
    <location>
        <begin position="92"/>
        <end position="101"/>
    </location>
</feature>
<evidence type="ECO:0000313" key="3">
    <source>
        <dbReference type="EMBL" id="KAG8193309.1"/>
    </source>
</evidence>
<feature type="region of interest" description="Disordered" evidence="1">
    <location>
        <begin position="1"/>
        <end position="26"/>
    </location>
</feature>
<evidence type="ECO:0000313" key="4">
    <source>
        <dbReference type="Proteomes" id="UP000827092"/>
    </source>
</evidence>
<gene>
    <name evidence="3" type="ORF">JTE90_003794</name>
</gene>
<evidence type="ECO:0000256" key="2">
    <source>
        <dbReference type="SAM" id="Phobius"/>
    </source>
</evidence>
<reference evidence="3 4" key="1">
    <citation type="journal article" date="2022" name="Nat. Ecol. Evol.">
        <title>A masculinizing supergene underlies an exaggerated male reproductive morph in a spider.</title>
        <authorList>
            <person name="Hendrickx F."/>
            <person name="De Corte Z."/>
            <person name="Sonet G."/>
            <person name="Van Belleghem S.M."/>
            <person name="Kostlbacher S."/>
            <person name="Vangestel C."/>
        </authorList>
    </citation>
    <scope>NUCLEOTIDE SEQUENCE [LARGE SCALE GENOMIC DNA]</scope>
    <source>
        <strain evidence="3">W744_W776</strain>
    </source>
</reference>
<keyword evidence="2" id="KW-0472">Membrane</keyword>
<sequence length="197" mass="21446">MSNQNTSTINAMETKEDQQPSPQPSCLTISKNTIKSRSSNCLMDPTIGPWLPGISLTAQAHTVTPHEWISGSPRLSRDDGGSSNQSNSNFEQWRKASDKQMLKGSSVKRKKRGAKKQKNSGNVEDGKDDELSPLGRKIIVFVAVSLFLLCILLVGVTLRLGPVIDEMAPLNSNNSHLSIENKTNSPSKAGHVNLLKL</sequence>
<keyword evidence="4" id="KW-1185">Reference proteome</keyword>
<feature type="compositionally biased region" description="Basic residues" evidence="1">
    <location>
        <begin position="106"/>
        <end position="118"/>
    </location>
</feature>
<feature type="compositionally biased region" description="Polar residues" evidence="1">
    <location>
        <begin position="176"/>
        <end position="187"/>
    </location>
</feature>
<dbReference type="EMBL" id="JAFNEN010000125">
    <property type="protein sequence ID" value="KAG8193309.1"/>
    <property type="molecule type" value="Genomic_DNA"/>
</dbReference>